<dbReference type="AlphaFoldDB" id="A0A6N4XA99"/>
<dbReference type="RefSeq" id="WP_162033181.1">
    <property type="nucleotide sequence ID" value="NZ_CACVBR010000022.1"/>
</dbReference>
<dbReference type="GO" id="GO:0016788">
    <property type="term" value="F:hydrolase activity, acting on ester bonds"/>
    <property type="evidence" value="ECO:0007669"/>
    <property type="project" value="InterPro"/>
</dbReference>
<proteinExistence type="predicted"/>
<sequence length="60" mass="7075">MNLSLEDLPGESWIPIPIQSFENRFMISNKGRVKRLKGWTSKGRKIFLKEQILSQFHDTQ</sequence>
<gene>
    <name evidence="2" type="ORF">CHRY9293_02427</name>
</gene>
<dbReference type="EMBL" id="CACVBR010000022">
    <property type="protein sequence ID" value="CAA7196330.1"/>
    <property type="molecule type" value="Genomic_DNA"/>
</dbReference>
<reference evidence="2 3" key="1">
    <citation type="submission" date="2020-01" db="EMBL/GenBank/DDBJ databases">
        <authorList>
            <person name="Rodrigo-Torres L."/>
            <person name="Arahal R. D."/>
            <person name="Lucena T."/>
        </authorList>
    </citation>
    <scope>NUCLEOTIDE SEQUENCE [LARGE SCALE GENOMIC DNA]</scope>
    <source>
        <strain evidence="2 3">CECT 9293</strain>
    </source>
</reference>
<accession>A0A6N4XA99</accession>
<dbReference type="Pfam" id="PF07463">
    <property type="entry name" value="NUMOD4"/>
    <property type="match status" value="1"/>
</dbReference>
<feature type="domain" description="NUMOD4" evidence="1">
    <location>
        <begin position="11"/>
        <end position="52"/>
    </location>
</feature>
<organism evidence="2 3">
    <name type="scientific">Chryseobacterium potabilaquae</name>
    <dbReference type="NCBI Taxonomy" id="2675057"/>
    <lineage>
        <taxon>Bacteria</taxon>
        <taxon>Pseudomonadati</taxon>
        <taxon>Bacteroidota</taxon>
        <taxon>Flavobacteriia</taxon>
        <taxon>Flavobacteriales</taxon>
        <taxon>Weeksellaceae</taxon>
        <taxon>Chryseobacterium group</taxon>
        <taxon>Chryseobacterium</taxon>
    </lineage>
</organism>
<name>A0A6N4XA99_9FLAO</name>
<keyword evidence="3" id="KW-1185">Reference proteome</keyword>
<protein>
    <recommendedName>
        <fullName evidence="1">NUMOD4 domain-containing protein</fullName>
    </recommendedName>
</protein>
<evidence type="ECO:0000313" key="2">
    <source>
        <dbReference type="EMBL" id="CAA7196330.1"/>
    </source>
</evidence>
<dbReference type="Proteomes" id="UP000445144">
    <property type="component" value="Unassembled WGS sequence"/>
</dbReference>
<evidence type="ECO:0000313" key="3">
    <source>
        <dbReference type="Proteomes" id="UP000445144"/>
    </source>
</evidence>
<evidence type="ECO:0000259" key="1">
    <source>
        <dbReference type="Pfam" id="PF07463"/>
    </source>
</evidence>
<dbReference type="InterPro" id="IPR010902">
    <property type="entry name" value="NUMOD4"/>
</dbReference>